<feature type="compositionally biased region" description="Low complexity" evidence="1">
    <location>
        <begin position="451"/>
        <end position="460"/>
    </location>
</feature>
<feature type="compositionally biased region" description="Gly residues" evidence="1">
    <location>
        <begin position="437"/>
        <end position="450"/>
    </location>
</feature>
<evidence type="ECO:0000259" key="2">
    <source>
        <dbReference type="Pfam" id="PF12770"/>
    </source>
</evidence>
<feature type="region of interest" description="Disordered" evidence="1">
    <location>
        <begin position="345"/>
        <end position="465"/>
    </location>
</feature>
<comment type="caution">
    <text evidence="3">The sequence shown here is derived from an EMBL/GenBank/DDBJ whole genome shotgun (WGS) entry which is preliminary data.</text>
</comment>
<dbReference type="RefSeq" id="WP_197990579.1">
    <property type="nucleotide sequence ID" value="NZ_JACYXC010000001.1"/>
</dbReference>
<feature type="compositionally biased region" description="Low complexity" evidence="1">
    <location>
        <begin position="408"/>
        <end position="434"/>
    </location>
</feature>
<feature type="compositionally biased region" description="Gly residues" evidence="1">
    <location>
        <begin position="762"/>
        <end position="794"/>
    </location>
</feature>
<dbReference type="EMBL" id="JACYXC010000001">
    <property type="protein sequence ID" value="MBH5337267.1"/>
    <property type="molecule type" value="Genomic_DNA"/>
</dbReference>
<dbReference type="Proteomes" id="UP000807371">
    <property type="component" value="Unassembled WGS sequence"/>
</dbReference>
<evidence type="ECO:0000256" key="1">
    <source>
        <dbReference type="SAM" id="MobiDB-lite"/>
    </source>
</evidence>
<protein>
    <submittedName>
        <fullName evidence="3">CHAT domain-containing protein</fullName>
    </submittedName>
</protein>
<name>A0ABS0NPZ1_9ACTN</name>
<organism evidence="3 4">
    <name type="scientific">Streptomyces pactum</name>
    <dbReference type="NCBI Taxonomy" id="68249"/>
    <lineage>
        <taxon>Bacteria</taxon>
        <taxon>Bacillati</taxon>
        <taxon>Actinomycetota</taxon>
        <taxon>Actinomycetes</taxon>
        <taxon>Kitasatosporales</taxon>
        <taxon>Streptomycetaceae</taxon>
        <taxon>Streptomyces</taxon>
    </lineage>
</organism>
<accession>A0ABS0NPZ1</accession>
<feature type="region of interest" description="Disordered" evidence="1">
    <location>
        <begin position="1"/>
        <end position="38"/>
    </location>
</feature>
<evidence type="ECO:0000313" key="4">
    <source>
        <dbReference type="Proteomes" id="UP000807371"/>
    </source>
</evidence>
<proteinExistence type="predicted"/>
<feature type="compositionally biased region" description="Low complexity" evidence="1">
    <location>
        <begin position="376"/>
        <end position="387"/>
    </location>
</feature>
<feature type="compositionally biased region" description="Low complexity" evidence="1">
    <location>
        <begin position="1"/>
        <end position="12"/>
    </location>
</feature>
<feature type="region of interest" description="Disordered" evidence="1">
    <location>
        <begin position="758"/>
        <end position="816"/>
    </location>
</feature>
<dbReference type="InterPro" id="IPR024983">
    <property type="entry name" value="CHAT_dom"/>
</dbReference>
<evidence type="ECO:0000313" key="3">
    <source>
        <dbReference type="EMBL" id="MBH5337267.1"/>
    </source>
</evidence>
<gene>
    <name evidence="3" type="ORF">IHE55_21890</name>
</gene>
<dbReference type="Pfam" id="PF12770">
    <property type="entry name" value="CHAT"/>
    <property type="match status" value="1"/>
</dbReference>
<sequence>MRTTTGTAPAGAAGQGGAAGQDRGAGREDAGGHPGGDATAEAVRARLSAVLRLRWLRTGSAADLAAAIELARGALATTPRRDPRRCGRLLGLGTCLTAGYAHSADPAVLTEAVEVFREAEALSPRGGVEQAWARSNLAEALLTRAEQGGPGAADALDEAVALIRAASAAVPADLPLHQRFLSNLSRGLLRRYLAQRDPGDLAAAATAGRAAVAGTAADHPDRPERLGTLVTIARLEYERLRSGPVLDELIEVCERTARETPAGHPVRVRALTSYAWALGVRAAARRDPHDLSAAEDGYRHVAEDAAAAVADRVRAAQQWAYHAYRIGGAERAMAPSALAVELLPRLAPRPPSGGGERAPGSAERDRPGGPREPDGARAAALTTAPGAAGDGEDGRHGPYVRDAGAGRGAALRARPDRPVSAASGADAQAGAGDRSGADGGTGDGAGGRGAASGRPAVRGPGAEGARGPFAGPASYAAACAIELGDPWRALRLLEHGRTVLLAHAVGAGPDAAALQRLHPGLVERYHRLREALDPPPADLLAAEPAGVPGPSGRIVGAPGGTSPGEDRHALAEEWEQLVDRIRRHPGFEGFLHPPEDSELLAAAHGHGPVVVLNTSWLRCDALLLTDEGVRAVPLPELRYAELLRRTERFLSAVRAAHDPAVAAAGRHSAQGEVHELLEWLWETVADPVLKALRLTGRQRRDRRLPRLWWVPTGPLTVLPLHAAQRRTPSGTVTDAVLDRVVSSYAPSVGALVRARARAGSATGTGTGTGPAGGRSSGGGGPAGGGPAGGGGGTGADRAGADGRPARRAVPRPDGPAAPVLPEALVVAPVAGAGAAELADARYRTALLTAELPGSLLLAGDRARRDVVLDMLPRHRWAHFACPAVSSLDDAASSRLVLSDRPATWLGPRDITRPGPLEAELAYLPGCTTSWAGGTPADEAVHLGGVLQLAGYAHVIGALWAVEEPAAGRIAAAFYRSLAAGSPPTARHAAYALHQAVRAAREADPALPTLWAAHLHMGP</sequence>
<feature type="domain" description="CHAT" evidence="2">
    <location>
        <begin position="675"/>
        <end position="1017"/>
    </location>
</feature>
<keyword evidence="4" id="KW-1185">Reference proteome</keyword>
<reference evidence="3 4" key="1">
    <citation type="submission" date="2020-09" db="EMBL/GenBank/DDBJ databases">
        <title>Biosynthesis of the nuclear factor of activated T cells inhibitor NFAT-133 and its congeners in Streptomyces pactum.</title>
        <authorList>
            <person name="Zhou W."/>
            <person name="Posri P."/>
            <person name="Abugrain M.E."/>
            <person name="Weisberg A.J."/>
            <person name="Chang J.H."/>
            <person name="Mahmud T."/>
        </authorList>
    </citation>
    <scope>NUCLEOTIDE SEQUENCE [LARGE SCALE GENOMIC DNA]</scope>
    <source>
        <strain evidence="3 4">ATCC 27456</strain>
    </source>
</reference>
<feature type="compositionally biased region" description="Basic and acidic residues" evidence="1">
    <location>
        <begin position="362"/>
        <end position="375"/>
    </location>
</feature>